<proteinExistence type="predicted"/>
<protein>
    <submittedName>
        <fullName evidence="1">Uncharacterized protein</fullName>
    </submittedName>
</protein>
<gene>
    <name evidence="1" type="ORF">BDY19DRAFT_697263</name>
</gene>
<name>A0ACB8UAN5_9APHY</name>
<dbReference type="EMBL" id="MU274906">
    <property type="protein sequence ID" value="KAI0091313.1"/>
    <property type="molecule type" value="Genomic_DNA"/>
</dbReference>
<evidence type="ECO:0000313" key="2">
    <source>
        <dbReference type="Proteomes" id="UP001055072"/>
    </source>
</evidence>
<sequence>MRTQTSSAVLAAGLVFAAYAPWYGSAQSTTAICQDSYAWMDNEKGQSPCLVAAYLNGQCLSLPTASQVLPLEQIPGLVDYYAPPATGLLAPDDCNCNTVLYSLLAACGTCQNQGFTTWSKWEANCPTVFVSKFPLSIPSAVSVPQWAYLDVTTADEFNISASLALANEHKPDATSSSNSSGSNSSSGSSGRHKKSIVGPVVGGVVGGVAGLAIIALGVWFYLRRRNQRKENTPAHGVVGLVATPSTQGTPDIEKPGYIHSPSPLNAVGGVQQVPELGYVAPEQLYQPQQTSTVLASPTSATASVPMRPYVSHTSIHFRSHLHQEFHPCLRMTVLTFCMVFGITRTTEPGRPVNLS</sequence>
<comment type="caution">
    <text evidence="1">The sequence shown here is derived from an EMBL/GenBank/DDBJ whole genome shotgun (WGS) entry which is preliminary data.</text>
</comment>
<keyword evidence="2" id="KW-1185">Reference proteome</keyword>
<dbReference type="Proteomes" id="UP001055072">
    <property type="component" value="Unassembled WGS sequence"/>
</dbReference>
<reference evidence="1" key="1">
    <citation type="journal article" date="2021" name="Environ. Microbiol.">
        <title>Gene family expansions and transcriptome signatures uncover fungal adaptations to wood decay.</title>
        <authorList>
            <person name="Hage H."/>
            <person name="Miyauchi S."/>
            <person name="Viragh M."/>
            <person name="Drula E."/>
            <person name="Min B."/>
            <person name="Chaduli D."/>
            <person name="Navarro D."/>
            <person name="Favel A."/>
            <person name="Norest M."/>
            <person name="Lesage-Meessen L."/>
            <person name="Balint B."/>
            <person name="Merenyi Z."/>
            <person name="de Eugenio L."/>
            <person name="Morin E."/>
            <person name="Martinez A.T."/>
            <person name="Baldrian P."/>
            <person name="Stursova M."/>
            <person name="Martinez M.J."/>
            <person name="Novotny C."/>
            <person name="Magnuson J.K."/>
            <person name="Spatafora J.W."/>
            <person name="Maurice S."/>
            <person name="Pangilinan J."/>
            <person name="Andreopoulos W."/>
            <person name="LaButti K."/>
            <person name="Hundley H."/>
            <person name="Na H."/>
            <person name="Kuo A."/>
            <person name="Barry K."/>
            <person name="Lipzen A."/>
            <person name="Henrissat B."/>
            <person name="Riley R."/>
            <person name="Ahrendt S."/>
            <person name="Nagy L.G."/>
            <person name="Grigoriev I.V."/>
            <person name="Martin F."/>
            <person name="Rosso M.N."/>
        </authorList>
    </citation>
    <scope>NUCLEOTIDE SEQUENCE</scope>
    <source>
        <strain evidence="1">CBS 384.51</strain>
    </source>
</reference>
<accession>A0ACB8UAN5</accession>
<organism evidence="1 2">
    <name type="scientific">Irpex rosettiformis</name>
    <dbReference type="NCBI Taxonomy" id="378272"/>
    <lineage>
        <taxon>Eukaryota</taxon>
        <taxon>Fungi</taxon>
        <taxon>Dikarya</taxon>
        <taxon>Basidiomycota</taxon>
        <taxon>Agaricomycotina</taxon>
        <taxon>Agaricomycetes</taxon>
        <taxon>Polyporales</taxon>
        <taxon>Irpicaceae</taxon>
        <taxon>Irpex</taxon>
    </lineage>
</organism>
<evidence type="ECO:0000313" key="1">
    <source>
        <dbReference type="EMBL" id="KAI0091313.1"/>
    </source>
</evidence>